<organism evidence="14 15">
    <name type="scientific">Dinothrombium tinctorium</name>
    <dbReference type="NCBI Taxonomy" id="1965070"/>
    <lineage>
        <taxon>Eukaryota</taxon>
        <taxon>Metazoa</taxon>
        <taxon>Ecdysozoa</taxon>
        <taxon>Arthropoda</taxon>
        <taxon>Chelicerata</taxon>
        <taxon>Arachnida</taxon>
        <taxon>Acari</taxon>
        <taxon>Acariformes</taxon>
        <taxon>Trombidiformes</taxon>
        <taxon>Prostigmata</taxon>
        <taxon>Anystina</taxon>
        <taxon>Parasitengona</taxon>
        <taxon>Trombidioidea</taxon>
        <taxon>Trombidiidae</taxon>
        <taxon>Dinothrombium</taxon>
    </lineage>
</organism>
<dbReference type="GO" id="GO:0008270">
    <property type="term" value="F:zinc ion binding"/>
    <property type="evidence" value="ECO:0007669"/>
    <property type="project" value="UniProtKB-KW"/>
</dbReference>
<dbReference type="PANTHER" id="PTHR23235:SF156">
    <property type="entry name" value="KRUPPEL-LIKE FACTOR 18"/>
    <property type="match status" value="1"/>
</dbReference>
<keyword evidence="6" id="KW-0862">Zinc</keyword>
<reference evidence="14 15" key="1">
    <citation type="journal article" date="2018" name="Gigascience">
        <title>Genomes of trombidid mites reveal novel predicted allergens and laterally-transferred genes associated with secondary metabolism.</title>
        <authorList>
            <person name="Dong X."/>
            <person name="Chaisiri K."/>
            <person name="Xia D."/>
            <person name="Armstrong S.D."/>
            <person name="Fang Y."/>
            <person name="Donnelly M.J."/>
            <person name="Kadowaki T."/>
            <person name="McGarry J.W."/>
            <person name="Darby A.C."/>
            <person name="Makepeace B.L."/>
        </authorList>
    </citation>
    <scope>NUCLEOTIDE SEQUENCE [LARGE SCALE GENOMIC DNA]</scope>
    <source>
        <strain evidence="14">UoL-WK</strain>
    </source>
</reference>
<evidence type="ECO:0000256" key="3">
    <source>
        <dbReference type="ARBA" id="ARBA00022723"/>
    </source>
</evidence>
<evidence type="ECO:0000256" key="11">
    <source>
        <dbReference type="PROSITE-ProRule" id="PRU00042"/>
    </source>
</evidence>
<dbReference type="PROSITE" id="PS50157">
    <property type="entry name" value="ZINC_FINGER_C2H2_2"/>
    <property type="match status" value="3"/>
</dbReference>
<dbReference type="GO" id="GO:0005634">
    <property type="term" value="C:nucleus"/>
    <property type="evidence" value="ECO:0007669"/>
    <property type="project" value="UniProtKB-SubCell"/>
</dbReference>
<feature type="domain" description="C2H2-type" evidence="13">
    <location>
        <begin position="251"/>
        <end position="278"/>
    </location>
</feature>
<dbReference type="Gene3D" id="3.30.160.60">
    <property type="entry name" value="Classic Zinc Finger"/>
    <property type="match status" value="3"/>
</dbReference>
<feature type="region of interest" description="Disordered" evidence="12">
    <location>
        <begin position="271"/>
        <end position="290"/>
    </location>
</feature>
<keyword evidence="3" id="KW-0479">Metal-binding</keyword>
<dbReference type="STRING" id="1965070.A0A443QLD1"/>
<dbReference type="GO" id="GO:0000978">
    <property type="term" value="F:RNA polymerase II cis-regulatory region sequence-specific DNA binding"/>
    <property type="evidence" value="ECO:0007669"/>
    <property type="project" value="TreeGrafter"/>
</dbReference>
<comment type="subcellular location">
    <subcellularLocation>
        <location evidence="1">Nucleus</location>
    </subcellularLocation>
</comment>
<comment type="similarity">
    <text evidence="2">Belongs to the krueppel C2H2-type zinc-finger protein family.</text>
</comment>
<evidence type="ECO:0000256" key="6">
    <source>
        <dbReference type="ARBA" id="ARBA00022833"/>
    </source>
</evidence>
<dbReference type="FunFam" id="3.30.160.60:FF:000018">
    <property type="entry name" value="Krueppel-like factor 15"/>
    <property type="match status" value="1"/>
</dbReference>
<dbReference type="InterPro" id="IPR013087">
    <property type="entry name" value="Znf_C2H2_type"/>
</dbReference>
<feature type="domain" description="C2H2-type" evidence="13">
    <location>
        <begin position="191"/>
        <end position="220"/>
    </location>
</feature>
<feature type="domain" description="C2H2-type" evidence="13">
    <location>
        <begin position="221"/>
        <end position="250"/>
    </location>
</feature>
<evidence type="ECO:0000313" key="14">
    <source>
        <dbReference type="EMBL" id="RWS03807.1"/>
    </source>
</evidence>
<evidence type="ECO:0000256" key="10">
    <source>
        <dbReference type="ARBA" id="ARBA00023242"/>
    </source>
</evidence>
<evidence type="ECO:0000256" key="12">
    <source>
        <dbReference type="SAM" id="MobiDB-lite"/>
    </source>
</evidence>
<proteinExistence type="inferred from homology"/>
<keyword evidence="7" id="KW-0805">Transcription regulation</keyword>
<evidence type="ECO:0000256" key="2">
    <source>
        <dbReference type="ARBA" id="ARBA00006991"/>
    </source>
</evidence>
<keyword evidence="5 11" id="KW-0863">Zinc-finger</keyword>
<evidence type="ECO:0000256" key="7">
    <source>
        <dbReference type="ARBA" id="ARBA00023015"/>
    </source>
</evidence>
<keyword evidence="9" id="KW-0804">Transcription</keyword>
<evidence type="ECO:0000256" key="9">
    <source>
        <dbReference type="ARBA" id="ARBA00023163"/>
    </source>
</evidence>
<gene>
    <name evidence="14" type="ORF">B4U79_14086</name>
</gene>
<keyword evidence="8" id="KW-0238">DNA-binding</keyword>
<dbReference type="FunFam" id="3.30.160.60:FF:000709">
    <property type="entry name" value="GDNF-inducible zinc finger protein 1"/>
    <property type="match status" value="1"/>
</dbReference>
<dbReference type="SMART" id="SM00355">
    <property type="entry name" value="ZnF_C2H2"/>
    <property type="match status" value="3"/>
</dbReference>
<dbReference type="EMBL" id="NCKU01006139">
    <property type="protein sequence ID" value="RWS03807.1"/>
    <property type="molecule type" value="Genomic_DNA"/>
</dbReference>
<sequence>MTTNDSSSYLNVNNNAMSDIDFVLAYISSEEINDSLDDIVSKSIASDGIAAQADFNHQCPIKYVSVDSDLVTSSTKSTNSHDQSVAILHSPLTLFNTNTEQHQSHHQQQVYPITRSLDQLASVALNSIDPLQEILADVHPNANYTPPTPPDSECESSNLRLHIPLQANFQAIPKLKFNRRNNPDLEKRRVHFCNYHGCNKAYTKSSHLKAHQRLHTGEKPYKCDWQDCDWKFARSDELTRHYRKHSGDKPFKCKVCERGFARSDHLTLHMKRHMPKNNDRLENRPNLVLK</sequence>
<evidence type="ECO:0000256" key="4">
    <source>
        <dbReference type="ARBA" id="ARBA00022737"/>
    </source>
</evidence>
<dbReference type="GO" id="GO:0000981">
    <property type="term" value="F:DNA-binding transcription factor activity, RNA polymerase II-specific"/>
    <property type="evidence" value="ECO:0007669"/>
    <property type="project" value="TreeGrafter"/>
</dbReference>
<dbReference type="GO" id="GO:0045892">
    <property type="term" value="P:negative regulation of DNA-templated transcription"/>
    <property type="evidence" value="ECO:0007669"/>
    <property type="project" value="UniProtKB-ARBA"/>
</dbReference>
<evidence type="ECO:0000259" key="13">
    <source>
        <dbReference type="PROSITE" id="PS50157"/>
    </source>
</evidence>
<accession>A0A443QLD1</accession>
<dbReference type="PANTHER" id="PTHR23235">
    <property type="entry name" value="KRUEPPEL-LIKE TRANSCRIPTION FACTOR"/>
    <property type="match status" value="1"/>
</dbReference>
<dbReference type="FunFam" id="3.30.160.60:FF:000021">
    <property type="entry name" value="Basic krueppel-like factor 3"/>
    <property type="match status" value="1"/>
</dbReference>
<protein>
    <submittedName>
        <fullName evidence="14">Krueppel-like factor 5</fullName>
    </submittedName>
</protein>
<keyword evidence="15" id="KW-1185">Reference proteome</keyword>
<dbReference type="PROSITE" id="PS00028">
    <property type="entry name" value="ZINC_FINGER_C2H2_1"/>
    <property type="match status" value="3"/>
</dbReference>
<dbReference type="AlphaFoldDB" id="A0A443QLD1"/>
<comment type="caution">
    <text evidence="14">The sequence shown here is derived from an EMBL/GenBank/DDBJ whole genome shotgun (WGS) entry which is preliminary data.</text>
</comment>
<evidence type="ECO:0000256" key="1">
    <source>
        <dbReference type="ARBA" id="ARBA00004123"/>
    </source>
</evidence>
<name>A0A443QLD1_9ACAR</name>
<keyword evidence="10" id="KW-0539">Nucleus</keyword>
<keyword evidence="4" id="KW-0677">Repeat</keyword>
<evidence type="ECO:0000256" key="5">
    <source>
        <dbReference type="ARBA" id="ARBA00022771"/>
    </source>
</evidence>
<dbReference type="Pfam" id="PF00096">
    <property type="entry name" value="zf-C2H2"/>
    <property type="match status" value="3"/>
</dbReference>
<evidence type="ECO:0000256" key="8">
    <source>
        <dbReference type="ARBA" id="ARBA00023125"/>
    </source>
</evidence>
<dbReference type="OrthoDB" id="4748970at2759"/>
<dbReference type="Proteomes" id="UP000285301">
    <property type="component" value="Unassembled WGS sequence"/>
</dbReference>
<dbReference type="InterPro" id="IPR036236">
    <property type="entry name" value="Znf_C2H2_sf"/>
</dbReference>
<dbReference type="SUPFAM" id="SSF57667">
    <property type="entry name" value="beta-beta-alpha zinc fingers"/>
    <property type="match status" value="2"/>
</dbReference>
<evidence type="ECO:0000313" key="15">
    <source>
        <dbReference type="Proteomes" id="UP000285301"/>
    </source>
</evidence>